<gene>
    <name evidence="1" type="ORF">TSOC_008916</name>
</gene>
<comment type="caution">
    <text evidence="1">The sequence shown here is derived from an EMBL/GenBank/DDBJ whole genome shotgun (WGS) entry which is preliminary data.</text>
</comment>
<evidence type="ECO:0000313" key="2">
    <source>
        <dbReference type="Proteomes" id="UP000236333"/>
    </source>
</evidence>
<proteinExistence type="predicted"/>
<evidence type="ECO:0000313" key="1">
    <source>
        <dbReference type="EMBL" id="PNH04823.1"/>
    </source>
</evidence>
<name>A0A2J7ZX23_9CHLO</name>
<dbReference type="EMBL" id="PGGS01000357">
    <property type="protein sequence ID" value="PNH04823.1"/>
    <property type="molecule type" value="Genomic_DNA"/>
</dbReference>
<dbReference type="Proteomes" id="UP000236333">
    <property type="component" value="Unassembled WGS sequence"/>
</dbReference>
<keyword evidence="2" id="KW-1185">Reference proteome</keyword>
<sequence>MGPSREAGQELAALRVAVGKVAARVIRLLPLGVPLPSCEQQVSAADVRAAGAAGRDGVLVAAGRGSLSRDDERDTKSAGEMLARLMFMHSRSNEWYTPDAFLGWPSRVESCAGAPTRHAHTAYGSVAVYLGPQVAAGS</sequence>
<reference evidence="1 2" key="1">
    <citation type="journal article" date="2017" name="Mol. Biol. Evol.">
        <title>The 4-celled Tetrabaena socialis nuclear genome reveals the essential components for genetic control of cell number at the origin of multicellularity in the volvocine lineage.</title>
        <authorList>
            <person name="Featherston J."/>
            <person name="Arakaki Y."/>
            <person name="Hanschen E.R."/>
            <person name="Ferris P.J."/>
            <person name="Michod R.E."/>
            <person name="Olson B.J.S.C."/>
            <person name="Nozaki H."/>
            <person name="Durand P.M."/>
        </authorList>
    </citation>
    <scope>NUCLEOTIDE SEQUENCE [LARGE SCALE GENOMIC DNA]</scope>
    <source>
        <strain evidence="1 2">NIES-571</strain>
    </source>
</reference>
<organism evidence="1 2">
    <name type="scientific">Tetrabaena socialis</name>
    <dbReference type="NCBI Taxonomy" id="47790"/>
    <lineage>
        <taxon>Eukaryota</taxon>
        <taxon>Viridiplantae</taxon>
        <taxon>Chlorophyta</taxon>
        <taxon>core chlorophytes</taxon>
        <taxon>Chlorophyceae</taxon>
        <taxon>CS clade</taxon>
        <taxon>Chlamydomonadales</taxon>
        <taxon>Tetrabaenaceae</taxon>
        <taxon>Tetrabaena</taxon>
    </lineage>
</organism>
<dbReference type="AlphaFoldDB" id="A0A2J7ZX23"/>
<accession>A0A2J7ZX23</accession>
<protein>
    <submittedName>
        <fullName evidence="1">Uncharacterized protein</fullName>
    </submittedName>
</protein>